<evidence type="ECO:0000256" key="5">
    <source>
        <dbReference type="ARBA" id="ARBA00023136"/>
    </source>
</evidence>
<dbReference type="CDD" id="cd13132">
    <property type="entry name" value="MATE_eukaryotic"/>
    <property type="match status" value="1"/>
</dbReference>
<proteinExistence type="inferred from homology"/>
<evidence type="ECO:0000256" key="4">
    <source>
        <dbReference type="ARBA" id="ARBA00022989"/>
    </source>
</evidence>
<dbReference type="EMBL" id="JAQQAF010000002">
    <property type="protein sequence ID" value="KAJ8506708.1"/>
    <property type="molecule type" value="Genomic_DNA"/>
</dbReference>
<dbReference type="Proteomes" id="UP001222027">
    <property type="component" value="Unassembled WGS sequence"/>
</dbReference>
<dbReference type="Pfam" id="PF01554">
    <property type="entry name" value="MatE"/>
    <property type="match status" value="2"/>
</dbReference>
<dbReference type="AlphaFoldDB" id="A0AAV8RS02"/>
<dbReference type="GO" id="GO:1990961">
    <property type="term" value="P:xenobiotic detoxification by transmembrane export across the plasma membrane"/>
    <property type="evidence" value="ECO:0007669"/>
    <property type="project" value="InterPro"/>
</dbReference>
<comment type="similarity">
    <text evidence="2 6">Belongs to the multi antimicrobial extrusion (MATE) (TC 2.A.66.1) family.</text>
</comment>
<gene>
    <name evidence="7" type="ORF">OPV22_007594</name>
</gene>
<evidence type="ECO:0000256" key="1">
    <source>
        <dbReference type="ARBA" id="ARBA00004141"/>
    </source>
</evidence>
<feature type="transmembrane region" description="Helical" evidence="6">
    <location>
        <begin position="199"/>
        <end position="217"/>
    </location>
</feature>
<feature type="transmembrane region" description="Helical" evidence="6">
    <location>
        <begin position="161"/>
        <end position="183"/>
    </location>
</feature>
<evidence type="ECO:0000313" key="7">
    <source>
        <dbReference type="EMBL" id="KAJ8506708.1"/>
    </source>
</evidence>
<comment type="subcellular location">
    <subcellularLocation>
        <location evidence="1">Membrane</location>
        <topology evidence="1">Multi-pass membrane protein</topology>
    </subcellularLocation>
</comment>
<feature type="transmembrane region" description="Helical" evidence="6">
    <location>
        <begin position="281"/>
        <end position="300"/>
    </location>
</feature>
<feature type="transmembrane region" description="Helical" evidence="6">
    <location>
        <begin position="97"/>
        <end position="118"/>
    </location>
</feature>
<keyword evidence="3 6" id="KW-0812">Transmembrane</keyword>
<dbReference type="InterPro" id="IPR002528">
    <property type="entry name" value="MATE_fam"/>
</dbReference>
<sequence length="464" mass="50069">MGRLLSKIREESKQTWSLAGPAILTGTFQFSIATVTAAFVGRLGALQLSAVSVAQGVIAGFAYGAMLGMGSALETLCGQAVGAGQLNMLGVYMQRSWVISAATAVVLTPLYVFATPILRLLHQSEDISQVAGKYCGWIIPQLYAYAVNFPLQKFFQSQGKVWVITLVSGAVLGVHALLNWVVVSKLGRGLLGAAMVENVSWWLINLAQMIYLLAGFFPESWRGFSLSAFQNLGAFAKLSLASAVMLCLELWYYTAVIILVGCLKNPEIAVGAISICMNYEAWTLMVSLGFNAAVSVRVSNELGANHPKAAKFSVVIAVTTSVLIGIFFAAGVLIFRKQLAQLFTDVPELIRETSKLGYLLGATILLNSIQPVLSGVSIGAGWQALVAFVNTACYYLFGLPIGAVFGFKLKLDELGIWSGMLIGTAAQTVVLLLITFRTKWQKEAMQAEERVRRWGGALEPRFHT</sequence>
<dbReference type="InterPro" id="IPR045069">
    <property type="entry name" value="MATE_euk"/>
</dbReference>
<keyword evidence="4 6" id="KW-1133">Transmembrane helix</keyword>
<keyword evidence="8" id="KW-1185">Reference proteome</keyword>
<dbReference type="PANTHER" id="PTHR11206">
    <property type="entry name" value="MULTIDRUG RESISTANCE PROTEIN"/>
    <property type="match status" value="1"/>
</dbReference>
<feature type="transmembrane region" description="Helical" evidence="6">
    <location>
        <begin position="356"/>
        <end position="373"/>
    </location>
</feature>
<organism evidence="7 8">
    <name type="scientific">Ensete ventricosum</name>
    <name type="common">Abyssinian banana</name>
    <name type="synonym">Musa ensete</name>
    <dbReference type="NCBI Taxonomy" id="4639"/>
    <lineage>
        <taxon>Eukaryota</taxon>
        <taxon>Viridiplantae</taxon>
        <taxon>Streptophyta</taxon>
        <taxon>Embryophyta</taxon>
        <taxon>Tracheophyta</taxon>
        <taxon>Spermatophyta</taxon>
        <taxon>Magnoliopsida</taxon>
        <taxon>Liliopsida</taxon>
        <taxon>Zingiberales</taxon>
        <taxon>Musaceae</taxon>
        <taxon>Ensete</taxon>
    </lineage>
</organism>
<feature type="transmembrane region" description="Helical" evidence="6">
    <location>
        <begin position="312"/>
        <end position="336"/>
    </location>
</feature>
<feature type="transmembrane region" description="Helical" evidence="6">
    <location>
        <begin position="238"/>
        <end position="261"/>
    </location>
</feature>
<comment type="caution">
    <text evidence="7">The sequence shown here is derived from an EMBL/GenBank/DDBJ whole genome shotgun (WGS) entry which is preliminary data.</text>
</comment>
<feature type="transmembrane region" description="Helical" evidence="6">
    <location>
        <begin position="21"/>
        <end position="41"/>
    </location>
</feature>
<evidence type="ECO:0000313" key="8">
    <source>
        <dbReference type="Proteomes" id="UP001222027"/>
    </source>
</evidence>
<feature type="transmembrane region" description="Helical" evidence="6">
    <location>
        <begin position="414"/>
        <end position="436"/>
    </location>
</feature>
<reference evidence="7 8" key="1">
    <citation type="submission" date="2022-12" db="EMBL/GenBank/DDBJ databases">
        <title>Chromosome-scale assembly of the Ensete ventricosum genome.</title>
        <authorList>
            <person name="Dussert Y."/>
            <person name="Stocks J."/>
            <person name="Wendawek A."/>
            <person name="Woldeyes F."/>
            <person name="Nichols R.A."/>
            <person name="Borrell J.S."/>
        </authorList>
    </citation>
    <scope>NUCLEOTIDE SEQUENCE [LARGE SCALE GENOMIC DNA]</scope>
    <source>
        <strain evidence="8">cv. Maze</strain>
        <tissue evidence="7">Seeds</tissue>
    </source>
</reference>
<keyword evidence="5 6" id="KW-0472">Membrane</keyword>
<dbReference type="GO" id="GO:0015297">
    <property type="term" value="F:antiporter activity"/>
    <property type="evidence" value="ECO:0007669"/>
    <property type="project" value="InterPro"/>
</dbReference>
<evidence type="ECO:0000256" key="6">
    <source>
        <dbReference type="RuleBase" id="RU004914"/>
    </source>
</evidence>
<dbReference type="GO" id="GO:0042910">
    <property type="term" value="F:xenobiotic transmembrane transporter activity"/>
    <property type="evidence" value="ECO:0007669"/>
    <property type="project" value="InterPro"/>
</dbReference>
<dbReference type="NCBIfam" id="TIGR00797">
    <property type="entry name" value="matE"/>
    <property type="match status" value="1"/>
</dbReference>
<protein>
    <recommendedName>
        <fullName evidence="6">Protein DETOXIFICATION</fullName>
    </recommendedName>
    <alternativeName>
        <fullName evidence="6">Multidrug and toxic compound extrusion protein</fullName>
    </alternativeName>
</protein>
<evidence type="ECO:0000256" key="3">
    <source>
        <dbReference type="ARBA" id="ARBA00022692"/>
    </source>
</evidence>
<accession>A0AAV8RS02</accession>
<feature type="transmembrane region" description="Helical" evidence="6">
    <location>
        <begin position="385"/>
        <end position="408"/>
    </location>
</feature>
<feature type="transmembrane region" description="Helical" evidence="6">
    <location>
        <begin position="53"/>
        <end position="76"/>
    </location>
</feature>
<name>A0AAV8RS02_ENSVE</name>
<evidence type="ECO:0000256" key="2">
    <source>
        <dbReference type="ARBA" id="ARBA00010199"/>
    </source>
</evidence>
<dbReference type="GO" id="GO:0016020">
    <property type="term" value="C:membrane"/>
    <property type="evidence" value="ECO:0007669"/>
    <property type="project" value="UniProtKB-SubCell"/>
</dbReference>